<dbReference type="EMBL" id="CP026538">
    <property type="protein sequence ID" value="QAZ69361.1"/>
    <property type="molecule type" value="Genomic_DNA"/>
</dbReference>
<accession>A0A4P6HPW9</accession>
<feature type="transmembrane region" description="Helical" evidence="7">
    <location>
        <begin position="103"/>
        <end position="136"/>
    </location>
</feature>
<keyword evidence="2 7" id="KW-0813">Transport</keyword>
<evidence type="ECO:0000256" key="5">
    <source>
        <dbReference type="ARBA" id="ARBA00022989"/>
    </source>
</evidence>
<dbReference type="Gene3D" id="1.10.3720.10">
    <property type="entry name" value="MetI-like"/>
    <property type="match status" value="1"/>
</dbReference>
<evidence type="ECO:0000313" key="10">
    <source>
        <dbReference type="Proteomes" id="UP000293296"/>
    </source>
</evidence>
<evidence type="ECO:0000313" key="9">
    <source>
        <dbReference type="EMBL" id="QAZ69361.1"/>
    </source>
</evidence>
<dbReference type="InterPro" id="IPR035906">
    <property type="entry name" value="MetI-like_sf"/>
</dbReference>
<dbReference type="CDD" id="cd06261">
    <property type="entry name" value="TM_PBP2"/>
    <property type="match status" value="1"/>
</dbReference>
<organism evidence="9 10">
    <name type="scientific">Solidesulfovibrio carbinolicus</name>
    <dbReference type="NCBI Taxonomy" id="296842"/>
    <lineage>
        <taxon>Bacteria</taxon>
        <taxon>Pseudomonadati</taxon>
        <taxon>Thermodesulfobacteriota</taxon>
        <taxon>Desulfovibrionia</taxon>
        <taxon>Desulfovibrionales</taxon>
        <taxon>Desulfovibrionaceae</taxon>
        <taxon>Solidesulfovibrio</taxon>
    </lineage>
</organism>
<dbReference type="KEGG" id="dcb:C3Y92_19810"/>
<evidence type="ECO:0000256" key="6">
    <source>
        <dbReference type="ARBA" id="ARBA00023136"/>
    </source>
</evidence>
<evidence type="ECO:0000256" key="2">
    <source>
        <dbReference type="ARBA" id="ARBA00022448"/>
    </source>
</evidence>
<dbReference type="Proteomes" id="UP000293296">
    <property type="component" value="Chromosome"/>
</dbReference>
<dbReference type="GO" id="GO:0055085">
    <property type="term" value="P:transmembrane transport"/>
    <property type="evidence" value="ECO:0007669"/>
    <property type="project" value="InterPro"/>
</dbReference>
<evidence type="ECO:0000256" key="4">
    <source>
        <dbReference type="ARBA" id="ARBA00022692"/>
    </source>
</evidence>
<evidence type="ECO:0000256" key="3">
    <source>
        <dbReference type="ARBA" id="ARBA00022475"/>
    </source>
</evidence>
<dbReference type="Pfam" id="PF00528">
    <property type="entry name" value="BPD_transp_1"/>
    <property type="match status" value="1"/>
</dbReference>
<evidence type="ECO:0000256" key="1">
    <source>
        <dbReference type="ARBA" id="ARBA00004651"/>
    </source>
</evidence>
<evidence type="ECO:0000256" key="7">
    <source>
        <dbReference type="RuleBase" id="RU363032"/>
    </source>
</evidence>
<feature type="transmembrane region" description="Helical" evidence="7">
    <location>
        <begin position="62"/>
        <end position="83"/>
    </location>
</feature>
<dbReference type="GO" id="GO:0005886">
    <property type="term" value="C:plasma membrane"/>
    <property type="evidence" value="ECO:0007669"/>
    <property type="project" value="UniProtKB-SubCell"/>
</dbReference>
<feature type="transmembrane region" description="Helical" evidence="7">
    <location>
        <begin position="217"/>
        <end position="234"/>
    </location>
</feature>
<reference evidence="9 10" key="1">
    <citation type="submission" date="2018-02" db="EMBL/GenBank/DDBJ databases">
        <title>Genome sequence of Desulfovibrio carbinolicus DSM 3852.</title>
        <authorList>
            <person name="Wilbanks E."/>
            <person name="Skennerton C.T."/>
            <person name="Orphan V.J."/>
        </authorList>
    </citation>
    <scope>NUCLEOTIDE SEQUENCE [LARGE SCALE GENOMIC DNA]</scope>
    <source>
        <strain evidence="9 10">DSM 3852</strain>
    </source>
</reference>
<keyword evidence="3" id="KW-1003">Cell membrane</keyword>
<comment type="similarity">
    <text evidence="7">Belongs to the binding-protein-dependent transport system permease family.</text>
</comment>
<dbReference type="InterPro" id="IPR000515">
    <property type="entry name" value="MetI-like"/>
</dbReference>
<feature type="transmembrane region" description="Helical" evidence="7">
    <location>
        <begin position="32"/>
        <end position="50"/>
    </location>
</feature>
<dbReference type="AlphaFoldDB" id="A0A4P6HPW9"/>
<feature type="transmembrane region" description="Helical" evidence="7">
    <location>
        <begin position="183"/>
        <end position="205"/>
    </location>
</feature>
<sequence length="254" mass="26497">MKRLSGIVVLCALAGVWECVSRAGLVSKLYFPPVSTIAAVFWELTVSGTLPAQAGETFARAVAGLLAALVLAGPLGLAMGTSRRLSALLTPAVELVRPVPPPAVIPAAMLLLGIGTGMKLSVIVFACFFPILVGAVDGARHVEPGFRLTAAAYGLRRWQLLFGVILPAAGPSLAAGFRTAVPMALIVAVLSEMVGASSGIGHYILRMQRTFAIPEMYAGVAWLGILGLGCNLAVERGLSRLLGWHEGWKNGMGR</sequence>
<keyword evidence="6 7" id="KW-0472">Membrane</keyword>
<gene>
    <name evidence="9" type="ORF">C3Y92_19810</name>
</gene>
<dbReference type="SUPFAM" id="SSF161098">
    <property type="entry name" value="MetI-like"/>
    <property type="match status" value="1"/>
</dbReference>
<feature type="domain" description="ABC transmembrane type-1" evidence="8">
    <location>
        <begin position="54"/>
        <end position="234"/>
    </location>
</feature>
<keyword evidence="10" id="KW-1185">Reference proteome</keyword>
<name>A0A4P6HPW9_9BACT</name>
<protein>
    <submittedName>
        <fullName evidence="9">ABC transporter permease</fullName>
    </submittedName>
</protein>
<dbReference type="PANTHER" id="PTHR30151">
    <property type="entry name" value="ALKANE SULFONATE ABC TRANSPORTER-RELATED, MEMBRANE SUBUNIT"/>
    <property type="match status" value="1"/>
</dbReference>
<feature type="transmembrane region" description="Helical" evidence="7">
    <location>
        <begin position="157"/>
        <end position="177"/>
    </location>
</feature>
<dbReference type="PANTHER" id="PTHR30151:SF0">
    <property type="entry name" value="ABC TRANSPORTER PERMEASE PROTEIN MJ0413-RELATED"/>
    <property type="match status" value="1"/>
</dbReference>
<dbReference type="OrthoDB" id="5449677at2"/>
<proteinExistence type="inferred from homology"/>
<keyword evidence="5 7" id="KW-1133">Transmembrane helix</keyword>
<evidence type="ECO:0000259" key="8">
    <source>
        <dbReference type="PROSITE" id="PS50928"/>
    </source>
</evidence>
<dbReference type="PROSITE" id="PS50928">
    <property type="entry name" value="ABC_TM1"/>
    <property type="match status" value="1"/>
</dbReference>
<comment type="subcellular location">
    <subcellularLocation>
        <location evidence="1 7">Cell membrane</location>
        <topology evidence="1 7">Multi-pass membrane protein</topology>
    </subcellularLocation>
</comment>
<keyword evidence="4 7" id="KW-0812">Transmembrane</keyword>
<dbReference type="RefSeq" id="WP_129355676.1">
    <property type="nucleotide sequence ID" value="NZ_CP026538.1"/>
</dbReference>